<evidence type="ECO:0000313" key="9">
    <source>
        <dbReference type="EMBL" id="KAF9532126.1"/>
    </source>
</evidence>
<keyword evidence="5" id="KW-0862">Zinc</keyword>
<comment type="caution">
    <text evidence="9">The sequence shown here is derived from an EMBL/GenBank/DDBJ whole genome shotgun (WGS) entry which is preliminary data.</text>
</comment>
<evidence type="ECO:0000313" key="10">
    <source>
        <dbReference type="Proteomes" id="UP000807306"/>
    </source>
</evidence>
<dbReference type="Gene3D" id="3.30.160.60">
    <property type="entry name" value="Classic Zinc Finger"/>
    <property type="match status" value="3"/>
</dbReference>
<dbReference type="InterPro" id="IPR022755">
    <property type="entry name" value="Znf_C2H2_jaz"/>
</dbReference>
<sequence>MPYCQRCNIGFGSHRALAQHEQDSNNHHICNQCDIDFSTWAGLKEHWVQSPYHVYCQYCNEHYDHLDDIEEHYEEYHHYCSACRCVFRNDVGLREHYRQSKRHHYCISCDRHFQSASNLDAHLNSSVHRQKTVMCRLGCGKTFVTNSAMLLHLEGGTCSSGMTRSTVNQFVRQYDTSNFITDPSRLLTGASETQITHIASDAAWNGRAFECYLCHSQHPSLKGLNQHLSSPKHEDQIYVCPGPSCRTRFSTLSGLVQHIESERCDVLKFKVVQRGMESLFGTMGRLGYR</sequence>
<dbReference type="AlphaFoldDB" id="A0A9P6JTA0"/>
<accession>A0A9P6JTA0</accession>
<dbReference type="GO" id="GO:0000978">
    <property type="term" value="F:RNA polymerase II cis-regulatory region sequence-specific DNA binding"/>
    <property type="evidence" value="ECO:0007669"/>
    <property type="project" value="TreeGrafter"/>
</dbReference>
<dbReference type="GO" id="GO:0001228">
    <property type="term" value="F:DNA-binding transcription activator activity, RNA polymerase II-specific"/>
    <property type="evidence" value="ECO:0007669"/>
    <property type="project" value="TreeGrafter"/>
</dbReference>
<name>A0A9P6JTA0_9AGAR</name>
<evidence type="ECO:0000259" key="8">
    <source>
        <dbReference type="PROSITE" id="PS50157"/>
    </source>
</evidence>
<keyword evidence="10" id="KW-1185">Reference proteome</keyword>
<proteinExistence type="predicted"/>
<dbReference type="PANTHER" id="PTHR24376:SF235">
    <property type="entry name" value="C2H2-TYPE DOMAIN-CONTAINING PROTEIN"/>
    <property type="match status" value="1"/>
</dbReference>
<evidence type="ECO:0000256" key="6">
    <source>
        <dbReference type="ARBA" id="ARBA00023242"/>
    </source>
</evidence>
<dbReference type="Proteomes" id="UP000807306">
    <property type="component" value="Unassembled WGS sequence"/>
</dbReference>
<dbReference type="PROSITE" id="PS00028">
    <property type="entry name" value="ZINC_FINGER_C2H2_1"/>
    <property type="match status" value="1"/>
</dbReference>
<dbReference type="InterPro" id="IPR036236">
    <property type="entry name" value="Znf_C2H2_sf"/>
</dbReference>
<evidence type="ECO:0000256" key="7">
    <source>
        <dbReference type="PROSITE-ProRule" id="PRU00042"/>
    </source>
</evidence>
<dbReference type="SMART" id="SM00355">
    <property type="entry name" value="ZnF_C2H2"/>
    <property type="match status" value="8"/>
</dbReference>
<protein>
    <recommendedName>
        <fullName evidence="8">C2H2-type domain-containing protein</fullName>
    </recommendedName>
</protein>
<keyword evidence="3" id="KW-0677">Repeat</keyword>
<dbReference type="GO" id="GO:0008270">
    <property type="term" value="F:zinc ion binding"/>
    <property type="evidence" value="ECO:0007669"/>
    <property type="project" value="UniProtKB-KW"/>
</dbReference>
<evidence type="ECO:0000256" key="3">
    <source>
        <dbReference type="ARBA" id="ARBA00022737"/>
    </source>
</evidence>
<dbReference type="OrthoDB" id="6077919at2759"/>
<keyword evidence="2" id="KW-0479">Metal-binding</keyword>
<dbReference type="Pfam" id="PF12874">
    <property type="entry name" value="zf-met"/>
    <property type="match status" value="1"/>
</dbReference>
<dbReference type="SUPFAM" id="SSF57667">
    <property type="entry name" value="beta-beta-alpha zinc fingers"/>
    <property type="match status" value="1"/>
</dbReference>
<evidence type="ECO:0000256" key="5">
    <source>
        <dbReference type="ARBA" id="ARBA00022833"/>
    </source>
</evidence>
<evidence type="ECO:0000256" key="2">
    <source>
        <dbReference type="ARBA" id="ARBA00022723"/>
    </source>
</evidence>
<reference evidence="9" key="1">
    <citation type="submission" date="2020-11" db="EMBL/GenBank/DDBJ databases">
        <authorList>
            <consortium name="DOE Joint Genome Institute"/>
            <person name="Ahrendt S."/>
            <person name="Riley R."/>
            <person name="Andreopoulos W."/>
            <person name="Labutti K."/>
            <person name="Pangilinan J."/>
            <person name="Ruiz-Duenas F.J."/>
            <person name="Barrasa J.M."/>
            <person name="Sanchez-Garcia M."/>
            <person name="Camarero S."/>
            <person name="Miyauchi S."/>
            <person name="Serrano A."/>
            <person name="Linde D."/>
            <person name="Babiker R."/>
            <person name="Drula E."/>
            <person name="Ayuso-Fernandez I."/>
            <person name="Pacheco R."/>
            <person name="Padilla G."/>
            <person name="Ferreira P."/>
            <person name="Barriuso J."/>
            <person name="Kellner H."/>
            <person name="Castanera R."/>
            <person name="Alfaro M."/>
            <person name="Ramirez L."/>
            <person name="Pisabarro A.G."/>
            <person name="Kuo A."/>
            <person name="Tritt A."/>
            <person name="Lipzen A."/>
            <person name="He G."/>
            <person name="Yan M."/>
            <person name="Ng V."/>
            <person name="Cullen D."/>
            <person name="Martin F."/>
            <person name="Rosso M.-N."/>
            <person name="Henrissat B."/>
            <person name="Hibbett D."/>
            <person name="Martinez A.T."/>
            <person name="Grigoriev I.V."/>
        </authorList>
    </citation>
    <scope>NUCLEOTIDE SEQUENCE</scope>
    <source>
        <strain evidence="9">CBS 506.95</strain>
    </source>
</reference>
<feature type="domain" description="C2H2-type" evidence="8">
    <location>
        <begin position="104"/>
        <end position="133"/>
    </location>
</feature>
<evidence type="ECO:0000256" key="1">
    <source>
        <dbReference type="ARBA" id="ARBA00004123"/>
    </source>
</evidence>
<evidence type="ECO:0000256" key="4">
    <source>
        <dbReference type="ARBA" id="ARBA00022771"/>
    </source>
</evidence>
<dbReference type="Pfam" id="PF12171">
    <property type="entry name" value="zf-C2H2_jaz"/>
    <property type="match status" value="1"/>
</dbReference>
<dbReference type="EMBL" id="MU157833">
    <property type="protein sequence ID" value="KAF9532126.1"/>
    <property type="molecule type" value="Genomic_DNA"/>
</dbReference>
<keyword evidence="4 7" id="KW-0863">Zinc-finger</keyword>
<dbReference type="PROSITE" id="PS50157">
    <property type="entry name" value="ZINC_FINGER_C2H2_2"/>
    <property type="match status" value="1"/>
</dbReference>
<dbReference type="PANTHER" id="PTHR24376">
    <property type="entry name" value="ZINC FINGER PROTEIN"/>
    <property type="match status" value="1"/>
</dbReference>
<keyword evidence="6" id="KW-0539">Nucleus</keyword>
<dbReference type="InterPro" id="IPR013087">
    <property type="entry name" value="Znf_C2H2_type"/>
</dbReference>
<comment type="subcellular location">
    <subcellularLocation>
        <location evidence="1">Nucleus</location>
    </subcellularLocation>
</comment>
<organism evidence="9 10">
    <name type="scientific">Crepidotus variabilis</name>
    <dbReference type="NCBI Taxonomy" id="179855"/>
    <lineage>
        <taxon>Eukaryota</taxon>
        <taxon>Fungi</taxon>
        <taxon>Dikarya</taxon>
        <taxon>Basidiomycota</taxon>
        <taxon>Agaricomycotina</taxon>
        <taxon>Agaricomycetes</taxon>
        <taxon>Agaricomycetidae</taxon>
        <taxon>Agaricales</taxon>
        <taxon>Agaricineae</taxon>
        <taxon>Crepidotaceae</taxon>
        <taxon>Crepidotus</taxon>
    </lineage>
</organism>
<gene>
    <name evidence="9" type="ORF">CPB83DRAFT_760326</name>
</gene>
<dbReference type="GO" id="GO:0005634">
    <property type="term" value="C:nucleus"/>
    <property type="evidence" value="ECO:0007669"/>
    <property type="project" value="UniProtKB-SubCell"/>
</dbReference>